<keyword evidence="6 7" id="KW-0472">Membrane</keyword>
<keyword evidence="5 7" id="KW-1133">Transmembrane helix</keyword>
<proteinExistence type="predicted"/>
<feature type="chain" id="PRO_5043982647" evidence="8">
    <location>
        <begin position="25"/>
        <end position="559"/>
    </location>
</feature>
<sequence>MRCSARRLGCLIALLLSLSLLARGVESAGEKTFHIIFSTECTPYFDYQTLGLLHSYVKANQTGRITRLMACDDENYSGRGLTSKFPNADTFVHRNYAVHPKTGDKYAAYNKPYSVLSWLKESEPEEDYIVFLDADMVINSRITVEAVGAEPGRPVSALYGYLKGVDPESYMEIKESVPNVEKADKVGGFMVMHKADMKRLAPWWLHYTEEVRTNPKNWANTGDVYNQNGELGPPWISEMYGYVFGCAHVNLSHIISNDFMLYPGYTPPPEPFPLVIHYGITFFVDDYAFDKHWFQDLTTCPGKNVDFPLTLEEIEYKKQNGPGDYRRSALALYAPQVLHEALEDHRRGYCHAGAGARYRHTYKCESPGGIIQCKATGLLEGEALESKIRREEGGVEAAREAEEAREPAKDACEDSNELCCSWARNGECGANSAYMLEQCKASCGVCGSASCVLDAAVGSDVRTGALSPVEVRERGAGQRGHFGRDGHAFHHAFHAEDHPDPNVFDGANEALFRALPFWGSLCVVGVVGAAVIHTFGPNAAFVRRRLWRRPPPRKPRPPL</sequence>
<evidence type="ECO:0000256" key="3">
    <source>
        <dbReference type="ARBA" id="ARBA00022679"/>
    </source>
</evidence>
<keyword evidence="2" id="KW-0328">Glycosyltransferase</keyword>
<organism evidence="10 11">
    <name type="scientific">Chloropicon roscoffensis</name>
    <dbReference type="NCBI Taxonomy" id="1461544"/>
    <lineage>
        <taxon>Eukaryota</taxon>
        <taxon>Viridiplantae</taxon>
        <taxon>Chlorophyta</taxon>
        <taxon>Chloropicophyceae</taxon>
        <taxon>Chloropicales</taxon>
        <taxon>Chloropicaceae</taxon>
        <taxon>Chloropicon</taxon>
    </lineage>
</organism>
<dbReference type="InterPro" id="IPR056508">
    <property type="entry name" value="HPAT-like"/>
</dbReference>
<dbReference type="GO" id="GO:0016020">
    <property type="term" value="C:membrane"/>
    <property type="evidence" value="ECO:0007669"/>
    <property type="project" value="UniProtKB-SubCell"/>
</dbReference>
<dbReference type="InterPro" id="IPR044845">
    <property type="entry name" value="HPAT/SRGT1-like"/>
</dbReference>
<evidence type="ECO:0000259" key="9">
    <source>
        <dbReference type="PROSITE" id="PS51670"/>
    </source>
</evidence>
<evidence type="ECO:0000256" key="8">
    <source>
        <dbReference type="SAM" id="SignalP"/>
    </source>
</evidence>
<dbReference type="PANTHER" id="PTHR31485:SF7">
    <property type="entry name" value="PEPTIDYL SERINE ALPHA-GALACTOSYLTRANSFERASE"/>
    <property type="match status" value="1"/>
</dbReference>
<dbReference type="Proteomes" id="UP001472866">
    <property type="component" value="Chromosome 04"/>
</dbReference>
<name>A0AAX4P7D0_9CHLO</name>
<evidence type="ECO:0000313" key="10">
    <source>
        <dbReference type="EMBL" id="WZN61654.1"/>
    </source>
</evidence>
<feature type="domain" description="ShKT" evidence="9">
    <location>
        <begin position="412"/>
        <end position="446"/>
    </location>
</feature>
<evidence type="ECO:0000256" key="4">
    <source>
        <dbReference type="ARBA" id="ARBA00022692"/>
    </source>
</evidence>
<dbReference type="Pfam" id="PF23452">
    <property type="entry name" value="HPAT"/>
    <property type="match status" value="1"/>
</dbReference>
<keyword evidence="4 7" id="KW-0812">Transmembrane</keyword>
<dbReference type="Pfam" id="PF01549">
    <property type="entry name" value="ShK"/>
    <property type="match status" value="1"/>
</dbReference>
<gene>
    <name evidence="10" type="ORF">HKI87_04g31890</name>
</gene>
<evidence type="ECO:0000256" key="7">
    <source>
        <dbReference type="SAM" id="Phobius"/>
    </source>
</evidence>
<feature type="signal peptide" evidence="8">
    <location>
        <begin position="1"/>
        <end position="24"/>
    </location>
</feature>
<evidence type="ECO:0000256" key="2">
    <source>
        <dbReference type="ARBA" id="ARBA00022676"/>
    </source>
</evidence>
<evidence type="ECO:0000256" key="5">
    <source>
        <dbReference type="ARBA" id="ARBA00022989"/>
    </source>
</evidence>
<feature type="transmembrane region" description="Helical" evidence="7">
    <location>
        <begin position="517"/>
        <end position="541"/>
    </location>
</feature>
<dbReference type="PROSITE" id="PS51670">
    <property type="entry name" value="SHKT"/>
    <property type="match status" value="1"/>
</dbReference>
<accession>A0AAX4P7D0</accession>
<dbReference type="PANTHER" id="PTHR31485">
    <property type="entry name" value="PEPTIDYL SERINE ALPHA-GALACTOSYLTRANSFERASE"/>
    <property type="match status" value="1"/>
</dbReference>
<dbReference type="GO" id="GO:0016757">
    <property type="term" value="F:glycosyltransferase activity"/>
    <property type="evidence" value="ECO:0007669"/>
    <property type="project" value="UniProtKB-KW"/>
</dbReference>
<reference evidence="10 11" key="1">
    <citation type="submission" date="2024-03" db="EMBL/GenBank/DDBJ databases">
        <title>Complete genome sequence of the green alga Chloropicon roscoffensis RCC1871.</title>
        <authorList>
            <person name="Lemieux C."/>
            <person name="Pombert J.-F."/>
            <person name="Otis C."/>
            <person name="Turmel M."/>
        </authorList>
    </citation>
    <scope>NUCLEOTIDE SEQUENCE [LARGE SCALE GENOMIC DNA]</scope>
    <source>
        <strain evidence="10 11">RCC1871</strain>
    </source>
</reference>
<evidence type="ECO:0000256" key="1">
    <source>
        <dbReference type="ARBA" id="ARBA00004167"/>
    </source>
</evidence>
<evidence type="ECO:0000256" key="6">
    <source>
        <dbReference type="ARBA" id="ARBA00023136"/>
    </source>
</evidence>
<comment type="subcellular location">
    <subcellularLocation>
        <location evidence="1">Membrane</location>
        <topology evidence="1">Single-pass membrane protein</topology>
    </subcellularLocation>
</comment>
<keyword evidence="11" id="KW-1185">Reference proteome</keyword>
<dbReference type="EMBL" id="CP151504">
    <property type="protein sequence ID" value="WZN61654.1"/>
    <property type="molecule type" value="Genomic_DNA"/>
</dbReference>
<keyword evidence="8" id="KW-0732">Signal</keyword>
<dbReference type="InterPro" id="IPR003582">
    <property type="entry name" value="ShKT_dom"/>
</dbReference>
<evidence type="ECO:0000313" key="11">
    <source>
        <dbReference type="Proteomes" id="UP001472866"/>
    </source>
</evidence>
<dbReference type="SMART" id="SM00254">
    <property type="entry name" value="ShKT"/>
    <property type="match status" value="1"/>
</dbReference>
<protein>
    <submittedName>
        <fullName evidence="10">Peptidyl serine alpha-galactosyltransferase</fullName>
    </submittedName>
</protein>
<dbReference type="AlphaFoldDB" id="A0AAX4P7D0"/>
<keyword evidence="3" id="KW-0808">Transferase</keyword>